<reference evidence="2" key="1">
    <citation type="submission" date="2022-12" db="EMBL/GenBank/DDBJ databases">
        <title>Draft genome assemblies for two species of Escallonia (Escalloniales).</title>
        <authorList>
            <person name="Chanderbali A."/>
            <person name="Dervinis C."/>
            <person name="Anghel I."/>
            <person name="Soltis D."/>
            <person name="Soltis P."/>
            <person name="Zapata F."/>
        </authorList>
    </citation>
    <scope>NUCLEOTIDE SEQUENCE</scope>
    <source>
        <strain evidence="2">UCBG92.1500</strain>
        <tissue evidence="2">Leaf</tissue>
    </source>
</reference>
<protein>
    <submittedName>
        <fullName evidence="2">Uncharacterized protein</fullName>
    </submittedName>
</protein>
<sequence>MSPWFRRFSGCGKNPYSQNPPIDDDFLDYTTASMPKIQPRSDFGDV</sequence>
<gene>
    <name evidence="2" type="ORF">RJ640_028560</name>
</gene>
<evidence type="ECO:0000313" key="2">
    <source>
        <dbReference type="EMBL" id="KAK2970471.1"/>
    </source>
</evidence>
<evidence type="ECO:0000256" key="1">
    <source>
        <dbReference type="SAM" id="MobiDB-lite"/>
    </source>
</evidence>
<accession>A0AA88U6H4</accession>
<organism evidence="2 3">
    <name type="scientific">Escallonia rubra</name>
    <dbReference type="NCBI Taxonomy" id="112253"/>
    <lineage>
        <taxon>Eukaryota</taxon>
        <taxon>Viridiplantae</taxon>
        <taxon>Streptophyta</taxon>
        <taxon>Embryophyta</taxon>
        <taxon>Tracheophyta</taxon>
        <taxon>Spermatophyta</taxon>
        <taxon>Magnoliopsida</taxon>
        <taxon>eudicotyledons</taxon>
        <taxon>Gunneridae</taxon>
        <taxon>Pentapetalae</taxon>
        <taxon>asterids</taxon>
        <taxon>campanulids</taxon>
        <taxon>Escalloniales</taxon>
        <taxon>Escalloniaceae</taxon>
        <taxon>Escallonia</taxon>
    </lineage>
</organism>
<dbReference type="EMBL" id="JAVXUO010002709">
    <property type="protein sequence ID" value="KAK2970471.1"/>
    <property type="molecule type" value="Genomic_DNA"/>
</dbReference>
<proteinExistence type="predicted"/>
<evidence type="ECO:0000313" key="3">
    <source>
        <dbReference type="Proteomes" id="UP001187471"/>
    </source>
</evidence>
<dbReference type="AlphaFoldDB" id="A0AA88U6H4"/>
<feature type="region of interest" description="Disordered" evidence="1">
    <location>
        <begin position="1"/>
        <end position="46"/>
    </location>
</feature>
<keyword evidence="3" id="KW-1185">Reference proteome</keyword>
<dbReference type="Proteomes" id="UP001187471">
    <property type="component" value="Unassembled WGS sequence"/>
</dbReference>
<name>A0AA88U6H4_9ASTE</name>
<comment type="caution">
    <text evidence="2">The sequence shown here is derived from an EMBL/GenBank/DDBJ whole genome shotgun (WGS) entry which is preliminary data.</text>
</comment>